<reference evidence="1" key="1">
    <citation type="submission" date="2013-12" db="EMBL/GenBank/DDBJ databases">
        <title>A Varibaculum cambriense genome reconstructed from a premature infant gut community with otherwise low bacterial novelty that shifts toward anaerobic metabolism during the third week of life.</title>
        <authorList>
            <person name="Brown C.T."/>
            <person name="Sharon I."/>
            <person name="Thomas B.C."/>
            <person name="Castelle C.J."/>
            <person name="Morowitz M.J."/>
            <person name="Banfield J.F."/>
        </authorList>
    </citation>
    <scope>NUCLEOTIDE SEQUENCE</scope>
</reference>
<proteinExistence type="predicted"/>
<protein>
    <submittedName>
        <fullName evidence="1">Fibronectin type III protein</fullName>
    </submittedName>
</protein>
<accession>W1XIR2</accession>
<sequence>NGIGLLKEDYAYQLDNPDTEENEFRKIPKGSVIITGEYRGNPSFNVPLVLNQNEEHIADKYNGLLFAQIPDNGDLKEISEGNWVYWVEPEYLDHFMKENKEIFAELYRTDTATPI</sequence>
<comment type="caution">
    <text evidence="1">The sequence shown here is derived from an EMBL/GenBank/DDBJ whole genome shotgun (WGS) entry which is preliminary data.</text>
</comment>
<gene>
    <name evidence="1" type="ORF">Q604_UNBC16105G0001</name>
</gene>
<dbReference type="EMBL" id="AZMM01016105">
    <property type="protein sequence ID" value="ETJ29355.1"/>
    <property type="molecule type" value="Genomic_DNA"/>
</dbReference>
<dbReference type="AlphaFoldDB" id="W1XIR2"/>
<evidence type="ECO:0000313" key="1">
    <source>
        <dbReference type="EMBL" id="ETJ29355.1"/>
    </source>
</evidence>
<feature type="non-terminal residue" evidence="1">
    <location>
        <position position="1"/>
    </location>
</feature>
<name>W1XIR2_9ZZZZ</name>
<feature type="non-terminal residue" evidence="1">
    <location>
        <position position="115"/>
    </location>
</feature>
<organism evidence="1">
    <name type="scientific">human gut metagenome</name>
    <dbReference type="NCBI Taxonomy" id="408170"/>
    <lineage>
        <taxon>unclassified sequences</taxon>
        <taxon>metagenomes</taxon>
        <taxon>organismal metagenomes</taxon>
    </lineage>
</organism>